<evidence type="ECO:0000313" key="1">
    <source>
        <dbReference type="EMBL" id="GGH34054.1"/>
    </source>
</evidence>
<keyword evidence="2" id="KW-1185">Reference proteome</keyword>
<gene>
    <name evidence="1" type="ORF">GCM10010921_01460</name>
</gene>
<evidence type="ECO:0000313" key="2">
    <source>
        <dbReference type="Proteomes" id="UP000657592"/>
    </source>
</evidence>
<proteinExistence type="predicted"/>
<accession>A0A917ID50</accession>
<reference evidence="1" key="2">
    <citation type="submission" date="2020-09" db="EMBL/GenBank/DDBJ databases">
        <authorList>
            <person name="Sun Q."/>
            <person name="Zhou Y."/>
        </authorList>
    </citation>
    <scope>NUCLEOTIDE SEQUENCE</scope>
    <source>
        <strain evidence="1">CGMCC 1.15794</strain>
    </source>
</reference>
<sequence length="67" mass="7163">MSTRDALVKAQEAVADAASELMLDYLGKRARGTIDPDTTEEAFSALYEALDAHGSLALALEHVDETP</sequence>
<dbReference type="EMBL" id="BMJY01000001">
    <property type="protein sequence ID" value="GGH34054.1"/>
    <property type="molecule type" value="Genomic_DNA"/>
</dbReference>
<comment type="caution">
    <text evidence="1">The sequence shown here is derived from an EMBL/GenBank/DDBJ whole genome shotgun (WGS) entry which is preliminary data.</text>
</comment>
<organism evidence="1 2">
    <name type="scientific">Microbacterium album</name>
    <dbReference type="NCBI Taxonomy" id="2053191"/>
    <lineage>
        <taxon>Bacteria</taxon>
        <taxon>Bacillati</taxon>
        <taxon>Actinomycetota</taxon>
        <taxon>Actinomycetes</taxon>
        <taxon>Micrococcales</taxon>
        <taxon>Microbacteriaceae</taxon>
        <taxon>Microbacterium</taxon>
    </lineage>
</organism>
<name>A0A917ID50_9MICO</name>
<reference evidence="1" key="1">
    <citation type="journal article" date="2014" name="Int. J. Syst. Evol. Microbiol.">
        <title>Complete genome sequence of Corynebacterium casei LMG S-19264T (=DSM 44701T), isolated from a smear-ripened cheese.</title>
        <authorList>
            <consortium name="US DOE Joint Genome Institute (JGI-PGF)"/>
            <person name="Walter F."/>
            <person name="Albersmeier A."/>
            <person name="Kalinowski J."/>
            <person name="Ruckert C."/>
        </authorList>
    </citation>
    <scope>NUCLEOTIDE SEQUENCE</scope>
    <source>
        <strain evidence="1">CGMCC 1.15794</strain>
    </source>
</reference>
<protein>
    <submittedName>
        <fullName evidence="1">Uncharacterized protein</fullName>
    </submittedName>
</protein>
<dbReference type="RefSeq" id="WP_188754330.1">
    <property type="nucleotide sequence ID" value="NZ_BMJY01000001.1"/>
</dbReference>
<dbReference type="AlphaFoldDB" id="A0A917ID50"/>
<dbReference type="Proteomes" id="UP000657592">
    <property type="component" value="Unassembled WGS sequence"/>
</dbReference>